<dbReference type="EMBL" id="LORN02000007">
    <property type="protein sequence ID" value="PNN29585.1"/>
    <property type="molecule type" value="Genomic_DNA"/>
</dbReference>
<evidence type="ECO:0000256" key="1">
    <source>
        <dbReference type="SAM" id="Coils"/>
    </source>
</evidence>
<keyword evidence="1" id="KW-0175">Coiled coil</keyword>
<dbReference type="AlphaFoldDB" id="A0A2K0AX25"/>
<gene>
    <name evidence="2" type="ORF">AL503_002055</name>
</gene>
<sequence length="131" mass="16161">MNQSYLAITSELDNQTGNETVRELYQKYEQEKANLDQEFDQDIIDKKKQLEDIFYGEAFERYKEEINAQIEKWYNNERYDQDVTQPLDEYKRKRKEDYENRKLEKTSDYNEWLKKVEIKQSVKINKKPLRE</sequence>
<accession>A0A2K0AX25</accession>
<evidence type="ECO:0000313" key="3">
    <source>
        <dbReference type="Proteomes" id="UP000053523"/>
    </source>
</evidence>
<reference evidence="2 3" key="1">
    <citation type="submission" date="2017-12" db="EMBL/GenBank/DDBJ databases">
        <title>FDA dAtabase for Regulatory Grade micrObial Sequences (FDA-ARGOS): Supporting development and validation of Infectious Disease Dx tests.</title>
        <authorList>
            <person name="Hoffmann M."/>
            <person name="Allard M."/>
            <person name="Evans P."/>
            <person name="Brown E."/>
            <person name="Tallon L."/>
            <person name="Sadzewicz L."/>
            <person name="Sengamalay N."/>
            <person name="Ott S."/>
            <person name="Godinez A."/>
            <person name="Nagaraj S."/>
            <person name="Vavikolanu K."/>
            <person name="Aluvathingal J."/>
            <person name="Nadendla S."/>
            <person name="Sichtig H."/>
        </authorList>
    </citation>
    <scope>NUCLEOTIDE SEQUENCE [LARGE SCALE GENOMIC DNA]</scope>
    <source>
        <strain evidence="2 3">FDAARGOS_148</strain>
    </source>
</reference>
<evidence type="ECO:0000313" key="2">
    <source>
        <dbReference type="EMBL" id="PNN29585.1"/>
    </source>
</evidence>
<name>A0A2K0AX25_STAHA</name>
<protein>
    <submittedName>
        <fullName evidence="2">Uncharacterized protein</fullName>
    </submittedName>
</protein>
<organism evidence="2 3">
    <name type="scientific">Staphylococcus haemolyticus</name>
    <dbReference type="NCBI Taxonomy" id="1283"/>
    <lineage>
        <taxon>Bacteria</taxon>
        <taxon>Bacillati</taxon>
        <taxon>Bacillota</taxon>
        <taxon>Bacilli</taxon>
        <taxon>Bacillales</taxon>
        <taxon>Staphylococcaceae</taxon>
        <taxon>Staphylococcus</taxon>
    </lineage>
</organism>
<dbReference type="Proteomes" id="UP000053523">
    <property type="component" value="Unassembled WGS sequence"/>
</dbReference>
<comment type="caution">
    <text evidence="2">The sequence shown here is derived from an EMBL/GenBank/DDBJ whole genome shotgun (WGS) entry which is preliminary data.</text>
</comment>
<feature type="coiled-coil region" evidence="1">
    <location>
        <begin position="18"/>
        <end position="45"/>
    </location>
</feature>
<proteinExistence type="predicted"/>